<dbReference type="Proteomes" id="UP000276215">
    <property type="component" value="Unassembled WGS sequence"/>
</dbReference>
<reference evidence="2 3" key="1">
    <citation type="journal article" date="2018" name="Nat. Ecol. Evol.">
        <title>Pezizomycetes genomes reveal the molecular basis of ectomycorrhizal truffle lifestyle.</title>
        <authorList>
            <person name="Murat C."/>
            <person name="Payen T."/>
            <person name="Noel B."/>
            <person name="Kuo A."/>
            <person name="Morin E."/>
            <person name="Chen J."/>
            <person name="Kohler A."/>
            <person name="Krizsan K."/>
            <person name="Balestrini R."/>
            <person name="Da Silva C."/>
            <person name="Montanini B."/>
            <person name="Hainaut M."/>
            <person name="Levati E."/>
            <person name="Barry K.W."/>
            <person name="Belfiori B."/>
            <person name="Cichocki N."/>
            <person name="Clum A."/>
            <person name="Dockter R.B."/>
            <person name="Fauchery L."/>
            <person name="Guy J."/>
            <person name="Iotti M."/>
            <person name="Le Tacon F."/>
            <person name="Lindquist E.A."/>
            <person name="Lipzen A."/>
            <person name="Malagnac F."/>
            <person name="Mello A."/>
            <person name="Molinier V."/>
            <person name="Miyauchi S."/>
            <person name="Poulain J."/>
            <person name="Riccioni C."/>
            <person name="Rubini A."/>
            <person name="Sitrit Y."/>
            <person name="Splivallo R."/>
            <person name="Traeger S."/>
            <person name="Wang M."/>
            <person name="Zifcakova L."/>
            <person name="Wipf D."/>
            <person name="Zambonelli A."/>
            <person name="Paolocci F."/>
            <person name="Nowrousian M."/>
            <person name="Ottonello S."/>
            <person name="Baldrian P."/>
            <person name="Spatafora J.W."/>
            <person name="Henrissat B."/>
            <person name="Nagy L.G."/>
            <person name="Aury J.M."/>
            <person name="Wincker P."/>
            <person name="Grigoriev I.V."/>
            <person name="Bonfante P."/>
            <person name="Martin F.M."/>
        </authorList>
    </citation>
    <scope>NUCLEOTIDE SEQUENCE [LARGE SCALE GENOMIC DNA]</scope>
    <source>
        <strain evidence="2 3">120613-1</strain>
    </source>
</reference>
<feature type="region of interest" description="Disordered" evidence="1">
    <location>
        <begin position="514"/>
        <end position="567"/>
    </location>
</feature>
<protein>
    <submittedName>
        <fullName evidence="2">Uncharacterized protein</fullName>
    </submittedName>
</protein>
<dbReference type="AlphaFoldDB" id="A0A3N4K981"/>
<feature type="region of interest" description="Disordered" evidence="1">
    <location>
        <begin position="422"/>
        <end position="464"/>
    </location>
</feature>
<evidence type="ECO:0000313" key="2">
    <source>
        <dbReference type="EMBL" id="RPB02515.1"/>
    </source>
</evidence>
<organism evidence="2 3">
    <name type="scientific">Choiromyces venosus 120613-1</name>
    <dbReference type="NCBI Taxonomy" id="1336337"/>
    <lineage>
        <taxon>Eukaryota</taxon>
        <taxon>Fungi</taxon>
        <taxon>Dikarya</taxon>
        <taxon>Ascomycota</taxon>
        <taxon>Pezizomycotina</taxon>
        <taxon>Pezizomycetes</taxon>
        <taxon>Pezizales</taxon>
        <taxon>Tuberaceae</taxon>
        <taxon>Choiromyces</taxon>
    </lineage>
</organism>
<feature type="region of interest" description="Disordered" evidence="1">
    <location>
        <begin position="484"/>
        <end position="503"/>
    </location>
</feature>
<dbReference type="EMBL" id="ML120367">
    <property type="protein sequence ID" value="RPB02515.1"/>
    <property type="molecule type" value="Genomic_DNA"/>
</dbReference>
<dbReference type="OrthoDB" id="10251744at2759"/>
<keyword evidence="3" id="KW-1185">Reference proteome</keyword>
<feature type="region of interest" description="Disordered" evidence="1">
    <location>
        <begin position="294"/>
        <end position="373"/>
    </location>
</feature>
<evidence type="ECO:0000313" key="3">
    <source>
        <dbReference type="Proteomes" id="UP000276215"/>
    </source>
</evidence>
<proteinExistence type="predicted"/>
<accession>A0A3N4K981</accession>
<feature type="compositionally biased region" description="Basic and acidic residues" evidence="1">
    <location>
        <begin position="342"/>
        <end position="352"/>
    </location>
</feature>
<feature type="compositionally biased region" description="Polar residues" evidence="1">
    <location>
        <begin position="435"/>
        <end position="448"/>
    </location>
</feature>
<dbReference type="STRING" id="1336337.A0A3N4K981"/>
<gene>
    <name evidence="2" type="ORF">L873DRAFT_1672967</name>
</gene>
<feature type="compositionally biased region" description="Polar residues" evidence="1">
    <location>
        <begin position="299"/>
        <end position="335"/>
    </location>
</feature>
<sequence>MITTYEDRVAELERLLNVGNDIQQDNVQQEEVRAEVVSQDESESSTVLNFEEDENYKDEGNCGDKKSKIPTYLTVGISPFTHRPSPRLATPFRPRGYGPGGRIASPSPSVNSNLIDLNTPLSSSQNASSFLRSAFTCIDTHTPLRSRAVSSNMSFINRCSSAMSDSPGGLQTGQSPDDDFILDSPRLSELSDSSFASMYGEREDDVFEESGDEEGMLSDDCDSSIYREISSRIDRARRSETPTRRISPRREIIGFKAKGRENESSVFVRNVLPPTPESISPRKCNGFKLIDDEVPASRLPQSPASSSEGKSVMTSKCSTYGTDLSDGSLTTSGMNTPTTPPPREHEEQEEGAKANCGNQKPSPHKSPSFADITNTQKRLGCRDRLSRGESVRKSTGKVESSTLPRYVNSRIGSVRGGVCDGRQSVSVKAPPPVKTNATFTSLPSTNIHTPPWTPRTPDSETTKRNSRILPVIKRKDSWESIGSSLEKNDVKGNGSRRNGIPRRNTIALASNIATPPKKKVGAPTSTSVLDKRKSSIPALVRSNTTGGRDSKGATGKSVREKGRRNLN</sequence>
<name>A0A3N4K981_9PEZI</name>
<feature type="region of interest" description="Disordered" evidence="1">
    <location>
        <begin position="37"/>
        <end position="63"/>
    </location>
</feature>
<evidence type="ECO:0000256" key="1">
    <source>
        <dbReference type="SAM" id="MobiDB-lite"/>
    </source>
</evidence>